<feature type="site" description="Interaction with phosphoserine on interacting protein" evidence="2">
    <location>
        <position position="58"/>
    </location>
</feature>
<dbReference type="VEuPathDB" id="TrichDB:TRFO_31771"/>
<feature type="site" description="Interaction with phosphoserine on interacting protein" evidence="2">
    <location>
        <position position="131"/>
    </location>
</feature>
<comment type="caution">
    <text evidence="4">The sequence shown here is derived from an EMBL/GenBank/DDBJ whole genome shotgun (WGS) entry which is preliminary data.</text>
</comment>
<dbReference type="Proteomes" id="UP000179807">
    <property type="component" value="Unassembled WGS sequence"/>
</dbReference>
<dbReference type="RefSeq" id="XP_068354579.1">
    <property type="nucleotide sequence ID" value="XM_068508125.1"/>
</dbReference>
<dbReference type="InterPro" id="IPR036815">
    <property type="entry name" value="14-3-3_dom_sf"/>
</dbReference>
<feature type="domain" description="14-3-3" evidence="3">
    <location>
        <begin position="6"/>
        <end position="237"/>
    </location>
</feature>
<keyword evidence="5" id="KW-1185">Reference proteome</keyword>
<comment type="similarity">
    <text evidence="1">Belongs to the 14-3-3 family.</text>
</comment>
<gene>
    <name evidence="4" type="primary">rad25</name>
    <name evidence="4" type="ORF">TRFO_31771</name>
</gene>
<evidence type="ECO:0000256" key="1">
    <source>
        <dbReference type="ARBA" id="ARBA00006141"/>
    </source>
</evidence>
<proteinExistence type="inferred from homology"/>
<name>A0A1J4JQY5_9EUKA</name>
<dbReference type="Gene3D" id="1.20.190.20">
    <property type="entry name" value="14-3-3 domain"/>
    <property type="match status" value="1"/>
</dbReference>
<evidence type="ECO:0000313" key="4">
    <source>
        <dbReference type="EMBL" id="OHT01443.1"/>
    </source>
</evidence>
<evidence type="ECO:0000313" key="5">
    <source>
        <dbReference type="Proteomes" id="UP000179807"/>
    </source>
</evidence>
<dbReference type="InterPro" id="IPR023410">
    <property type="entry name" value="14-3-3_domain"/>
</dbReference>
<dbReference type="EMBL" id="MLAK01000912">
    <property type="protein sequence ID" value="OHT01443.1"/>
    <property type="molecule type" value="Genomic_DNA"/>
</dbReference>
<dbReference type="PRINTS" id="PR00305">
    <property type="entry name" value="1433ZETA"/>
</dbReference>
<sequence>MNPEIEDLIYFCTLFHNEKRDKEALETIKQLIEIDPHFDKVRRVLFQAIYKQVIDSMRNSLLTITSYYDSNVEANRSDRAAMLIEKKEELINKLIPLCKEAIAQIDESLLPNAVDVQMAVYFQKFKGDLYRYIAEYSDETDSVAAANSGEECYREALSVAAQNLPGCDPVRLSLILNAAVFRYEIRKEKDIATEMLTTTVNEIEGAPDMSPSSANETENVLSIMRENLRLWADCEDE</sequence>
<evidence type="ECO:0000256" key="2">
    <source>
        <dbReference type="PIRSR" id="PIRSR000868-1"/>
    </source>
</evidence>
<dbReference type="PANTHER" id="PTHR18860">
    <property type="entry name" value="14-3-3 PROTEIN"/>
    <property type="match status" value="1"/>
</dbReference>
<protein>
    <submittedName>
        <fullName evidence="4">DNA damage checkpoint protein rad25</fullName>
    </submittedName>
</protein>
<dbReference type="GeneID" id="94842829"/>
<dbReference type="OrthoDB" id="10263190at2759"/>
<dbReference type="SUPFAM" id="SSF48445">
    <property type="entry name" value="14-3-3 protein"/>
    <property type="match status" value="1"/>
</dbReference>
<dbReference type="InterPro" id="IPR000308">
    <property type="entry name" value="14-3-3"/>
</dbReference>
<dbReference type="Pfam" id="PF00244">
    <property type="entry name" value="14-3-3"/>
    <property type="match status" value="1"/>
</dbReference>
<dbReference type="AlphaFoldDB" id="A0A1J4JQY5"/>
<accession>A0A1J4JQY5</accession>
<dbReference type="SMART" id="SM00101">
    <property type="entry name" value="14_3_3"/>
    <property type="match status" value="1"/>
</dbReference>
<dbReference type="CDD" id="cd08774">
    <property type="entry name" value="14-3-3"/>
    <property type="match status" value="1"/>
</dbReference>
<evidence type="ECO:0000259" key="3">
    <source>
        <dbReference type="SMART" id="SM00101"/>
    </source>
</evidence>
<reference evidence="4" key="1">
    <citation type="submission" date="2016-10" db="EMBL/GenBank/DDBJ databases">
        <authorList>
            <person name="Benchimol M."/>
            <person name="Almeida L.G."/>
            <person name="Vasconcelos A.T."/>
            <person name="Perreira-Neves A."/>
            <person name="Rosa I.A."/>
            <person name="Tasca T."/>
            <person name="Bogo M.R."/>
            <person name="de Souza W."/>
        </authorList>
    </citation>
    <scope>NUCLEOTIDE SEQUENCE [LARGE SCALE GENOMIC DNA]</scope>
    <source>
        <strain evidence="4">K</strain>
    </source>
</reference>
<dbReference type="PIRSF" id="PIRSF000868">
    <property type="entry name" value="14-3-3"/>
    <property type="match status" value="1"/>
</dbReference>
<organism evidence="4 5">
    <name type="scientific">Tritrichomonas foetus</name>
    <dbReference type="NCBI Taxonomy" id="1144522"/>
    <lineage>
        <taxon>Eukaryota</taxon>
        <taxon>Metamonada</taxon>
        <taxon>Parabasalia</taxon>
        <taxon>Tritrichomonadida</taxon>
        <taxon>Tritrichomonadidae</taxon>
        <taxon>Tritrichomonas</taxon>
    </lineage>
</organism>